<organism evidence="1">
    <name type="scientific">marine sediment metagenome</name>
    <dbReference type="NCBI Taxonomy" id="412755"/>
    <lineage>
        <taxon>unclassified sequences</taxon>
        <taxon>metagenomes</taxon>
        <taxon>ecological metagenomes</taxon>
    </lineage>
</organism>
<gene>
    <name evidence="1" type="ORF">S12H4_44789</name>
</gene>
<dbReference type="AlphaFoldDB" id="X1TG04"/>
<dbReference type="EMBL" id="BARW01027630">
    <property type="protein sequence ID" value="GAJ04253.1"/>
    <property type="molecule type" value="Genomic_DNA"/>
</dbReference>
<name>X1TG04_9ZZZZ</name>
<sequence>VSDHAALITGIHSFNKSVKVQRTANQTIPNTTWTTIVWQVERWDTDNIWEGVTNPERLTCRTAGKAMIILLATWVLDATGYRTYVVQKNGANIWVGTYNAVDGKETVMVGNFPDDMAVDDYYTFLVYQNSGGDLDMRYEESCFIMIRVP</sequence>
<comment type="caution">
    <text evidence="1">The sequence shown here is derived from an EMBL/GenBank/DDBJ whole genome shotgun (WGS) entry which is preliminary data.</text>
</comment>
<feature type="non-terminal residue" evidence="1">
    <location>
        <position position="1"/>
    </location>
</feature>
<reference evidence="1" key="1">
    <citation type="journal article" date="2014" name="Front. Microbiol.">
        <title>High frequency of phylogenetically diverse reductive dehalogenase-homologous genes in deep subseafloor sedimentary metagenomes.</title>
        <authorList>
            <person name="Kawai M."/>
            <person name="Futagami T."/>
            <person name="Toyoda A."/>
            <person name="Takaki Y."/>
            <person name="Nishi S."/>
            <person name="Hori S."/>
            <person name="Arai W."/>
            <person name="Tsubouchi T."/>
            <person name="Morono Y."/>
            <person name="Uchiyama I."/>
            <person name="Ito T."/>
            <person name="Fujiyama A."/>
            <person name="Inagaki F."/>
            <person name="Takami H."/>
        </authorList>
    </citation>
    <scope>NUCLEOTIDE SEQUENCE</scope>
    <source>
        <strain evidence="1">Expedition CK06-06</strain>
    </source>
</reference>
<proteinExistence type="predicted"/>
<protein>
    <submittedName>
        <fullName evidence="1">Uncharacterized protein</fullName>
    </submittedName>
</protein>
<accession>X1TG04</accession>
<evidence type="ECO:0000313" key="1">
    <source>
        <dbReference type="EMBL" id="GAJ04253.1"/>
    </source>
</evidence>